<dbReference type="EMBL" id="JADMKU010000005">
    <property type="protein sequence ID" value="MBR9651127.1"/>
    <property type="molecule type" value="Genomic_DNA"/>
</dbReference>
<evidence type="ECO:0000313" key="4">
    <source>
        <dbReference type="Proteomes" id="UP001195941"/>
    </source>
</evidence>
<evidence type="ECO:0000259" key="2">
    <source>
        <dbReference type="PROSITE" id="PS51012"/>
    </source>
</evidence>
<keyword evidence="1" id="KW-0472">Membrane</keyword>
<sequence length="103" mass="11089">MVFLLLGLLVLRRQGYFTDFVFGSKTSSGSYALVCPGVALSVMLQFFANKGLVASGIVDKYSVAYWAVTAIALIAQGLMIALELRLNRQHFGKTDATAVVPAE</sequence>
<comment type="caution">
    <text evidence="3">The sequence shown here is derived from an EMBL/GenBank/DDBJ whole genome shotgun (WGS) entry which is preliminary data.</text>
</comment>
<feature type="transmembrane region" description="Helical" evidence="1">
    <location>
        <begin position="31"/>
        <end position="49"/>
    </location>
</feature>
<organism evidence="3 4">
    <name type="scientific">Thalassovita aquimarina</name>
    <dbReference type="NCBI Taxonomy" id="2785917"/>
    <lineage>
        <taxon>Bacteria</taxon>
        <taxon>Pseudomonadati</taxon>
        <taxon>Pseudomonadota</taxon>
        <taxon>Alphaproteobacteria</taxon>
        <taxon>Rhodobacterales</taxon>
        <taxon>Roseobacteraceae</taxon>
        <taxon>Thalassovita</taxon>
    </lineage>
</organism>
<keyword evidence="1" id="KW-0812">Transmembrane</keyword>
<proteinExistence type="predicted"/>
<accession>A0ABS5HQP8</accession>
<evidence type="ECO:0000256" key="1">
    <source>
        <dbReference type="SAM" id="Phobius"/>
    </source>
</evidence>
<name>A0ABS5HQP8_9RHOB</name>
<feature type="domain" description="ABC transmembrane type-2" evidence="2">
    <location>
        <begin position="1"/>
        <end position="14"/>
    </location>
</feature>
<evidence type="ECO:0000313" key="3">
    <source>
        <dbReference type="EMBL" id="MBR9651127.1"/>
    </source>
</evidence>
<protein>
    <recommendedName>
        <fullName evidence="2">ABC transmembrane type-2 domain-containing protein</fullName>
    </recommendedName>
</protein>
<feature type="transmembrane region" description="Helical" evidence="1">
    <location>
        <begin position="61"/>
        <end position="82"/>
    </location>
</feature>
<keyword evidence="4" id="KW-1185">Reference proteome</keyword>
<dbReference type="PROSITE" id="PS51012">
    <property type="entry name" value="ABC_TM2"/>
    <property type="match status" value="1"/>
</dbReference>
<dbReference type="Proteomes" id="UP001195941">
    <property type="component" value="Unassembled WGS sequence"/>
</dbReference>
<keyword evidence="1" id="KW-1133">Transmembrane helix</keyword>
<dbReference type="RefSeq" id="WP_212700635.1">
    <property type="nucleotide sequence ID" value="NZ_JADMKU010000005.1"/>
</dbReference>
<gene>
    <name evidence="3" type="ORF">IT775_08335</name>
</gene>
<dbReference type="InterPro" id="IPR047817">
    <property type="entry name" value="ABC2_TM_bact-type"/>
</dbReference>
<reference evidence="3 4" key="1">
    <citation type="journal article" date="2021" name="Arch. Microbiol.">
        <title>Thalassobius aquimarinus sp. nov., isolated from the Sea of Japan seashore.</title>
        <authorList>
            <person name="Kurilenko V.V."/>
            <person name="Romanenko L.A."/>
            <person name="Chernysheva N.Y."/>
            <person name="Velansky P.V."/>
            <person name="Tekutyeva L.A."/>
            <person name="Isaeva M.P."/>
            <person name="Mikhailov V.V."/>
        </authorList>
    </citation>
    <scope>NUCLEOTIDE SEQUENCE [LARGE SCALE GENOMIC DNA]</scope>
    <source>
        <strain evidence="3 4">KMM 8518</strain>
    </source>
</reference>